<dbReference type="AlphaFoldDB" id="A0A7J7NNZ2"/>
<protein>
    <submittedName>
        <fullName evidence="3">Uncharacterized protein</fullName>
    </submittedName>
</protein>
<name>A0A7J7NNZ2_9MAGN</name>
<comment type="similarity">
    <text evidence="2">Belongs to the POMP/UMP1 family.</text>
</comment>
<evidence type="ECO:0000256" key="1">
    <source>
        <dbReference type="ARBA" id="ARBA00023186"/>
    </source>
</evidence>
<dbReference type="PANTHER" id="PTHR12828">
    <property type="entry name" value="PROTEASOME MATURATION PROTEIN UMP1"/>
    <property type="match status" value="1"/>
</dbReference>
<reference evidence="3 4" key="1">
    <citation type="journal article" date="2020" name="IScience">
        <title>Genome Sequencing of the Endangered Kingdonia uniflora (Circaeasteraceae, Ranunculales) Reveals Potential Mechanisms of Evolutionary Specialization.</title>
        <authorList>
            <person name="Sun Y."/>
            <person name="Deng T."/>
            <person name="Zhang A."/>
            <person name="Moore M.J."/>
            <person name="Landis J.B."/>
            <person name="Lin N."/>
            <person name="Zhang H."/>
            <person name="Zhang X."/>
            <person name="Huang J."/>
            <person name="Zhang X."/>
            <person name="Sun H."/>
            <person name="Wang H."/>
        </authorList>
    </citation>
    <scope>NUCLEOTIDE SEQUENCE [LARGE SCALE GENOMIC DNA]</scope>
    <source>
        <strain evidence="3">TB1705</strain>
        <tissue evidence="3">Leaf</tissue>
    </source>
</reference>
<dbReference type="GO" id="GO:0043248">
    <property type="term" value="P:proteasome assembly"/>
    <property type="evidence" value="ECO:0007669"/>
    <property type="project" value="InterPro"/>
</dbReference>
<keyword evidence="4" id="KW-1185">Reference proteome</keyword>
<dbReference type="InterPro" id="IPR008012">
    <property type="entry name" value="Ump1"/>
</dbReference>
<evidence type="ECO:0000313" key="4">
    <source>
        <dbReference type="Proteomes" id="UP000541444"/>
    </source>
</evidence>
<comment type="caution">
    <text evidence="3">The sequence shown here is derived from an EMBL/GenBank/DDBJ whole genome shotgun (WGS) entry which is preliminary data.</text>
</comment>
<dbReference type="EMBL" id="JACGCM010000671">
    <property type="protein sequence ID" value="KAF6168937.1"/>
    <property type="molecule type" value="Genomic_DNA"/>
</dbReference>
<proteinExistence type="inferred from homology"/>
<keyword evidence="1" id="KW-0143">Chaperone</keyword>
<dbReference type="GO" id="GO:0005634">
    <property type="term" value="C:nucleus"/>
    <property type="evidence" value="ECO:0007669"/>
    <property type="project" value="TreeGrafter"/>
</dbReference>
<dbReference type="PANTHER" id="PTHR12828:SF3">
    <property type="entry name" value="PROTEASOME MATURATION PROTEIN"/>
    <property type="match status" value="1"/>
</dbReference>
<sequence length="162" mass="18782">MVETTVRETMEKANKIAHEIGGIQNDALRFGLHGVKTDIVGDHPLQSVIPLSLSLYVCFEFQIELVLTVFYYCMNESDDADRSRVEYCVRRQFRISFLFEDGFGYTNQCQHQKNYNWLLIHLFLSLPFADPSESETYRSSDMHHGMEVWRGMSKGPICPSFI</sequence>
<evidence type="ECO:0000256" key="2">
    <source>
        <dbReference type="ARBA" id="ARBA00043974"/>
    </source>
</evidence>
<accession>A0A7J7NNZ2</accession>
<evidence type="ECO:0000313" key="3">
    <source>
        <dbReference type="EMBL" id="KAF6168937.1"/>
    </source>
</evidence>
<dbReference type="OrthoDB" id="15001at2759"/>
<dbReference type="GO" id="GO:0005737">
    <property type="term" value="C:cytoplasm"/>
    <property type="evidence" value="ECO:0007669"/>
    <property type="project" value="TreeGrafter"/>
</dbReference>
<organism evidence="3 4">
    <name type="scientific">Kingdonia uniflora</name>
    <dbReference type="NCBI Taxonomy" id="39325"/>
    <lineage>
        <taxon>Eukaryota</taxon>
        <taxon>Viridiplantae</taxon>
        <taxon>Streptophyta</taxon>
        <taxon>Embryophyta</taxon>
        <taxon>Tracheophyta</taxon>
        <taxon>Spermatophyta</taxon>
        <taxon>Magnoliopsida</taxon>
        <taxon>Ranunculales</taxon>
        <taxon>Circaeasteraceae</taxon>
        <taxon>Kingdonia</taxon>
    </lineage>
</organism>
<dbReference type="Proteomes" id="UP000541444">
    <property type="component" value="Unassembled WGS sequence"/>
</dbReference>
<gene>
    <name evidence="3" type="ORF">GIB67_038434</name>
</gene>